<dbReference type="AlphaFoldDB" id="A0AAE1WT42"/>
<reference evidence="1" key="2">
    <citation type="journal article" date="2024" name="Plant">
        <title>Genomic evolution and insights into agronomic trait innovations of Sesamum species.</title>
        <authorList>
            <person name="Miao H."/>
            <person name="Wang L."/>
            <person name="Qu L."/>
            <person name="Liu H."/>
            <person name="Sun Y."/>
            <person name="Le M."/>
            <person name="Wang Q."/>
            <person name="Wei S."/>
            <person name="Zheng Y."/>
            <person name="Lin W."/>
            <person name="Duan Y."/>
            <person name="Cao H."/>
            <person name="Xiong S."/>
            <person name="Wang X."/>
            <person name="Wei L."/>
            <person name="Li C."/>
            <person name="Ma Q."/>
            <person name="Ju M."/>
            <person name="Zhao R."/>
            <person name="Li G."/>
            <person name="Mu C."/>
            <person name="Tian Q."/>
            <person name="Mei H."/>
            <person name="Zhang T."/>
            <person name="Gao T."/>
            <person name="Zhang H."/>
        </authorList>
    </citation>
    <scope>NUCLEOTIDE SEQUENCE</scope>
    <source>
        <strain evidence="1">K16</strain>
    </source>
</reference>
<evidence type="ECO:0000313" key="2">
    <source>
        <dbReference type="Proteomes" id="UP001289374"/>
    </source>
</evidence>
<dbReference type="InterPro" id="IPR008949">
    <property type="entry name" value="Isoprenoid_synthase_dom_sf"/>
</dbReference>
<reference evidence="1" key="1">
    <citation type="submission" date="2020-06" db="EMBL/GenBank/DDBJ databases">
        <authorList>
            <person name="Li T."/>
            <person name="Hu X."/>
            <person name="Zhang T."/>
            <person name="Song X."/>
            <person name="Zhang H."/>
            <person name="Dai N."/>
            <person name="Sheng W."/>
            <person name="Hou X."/>
            <person name="Wei L."/>
        </authorList>
    </citation>
    <scope>NUCLEOTIDE SEQUENCE</scope>
    <source>
        <strain evidence="1">K16</strain>
        <tissue evidence="1">Leaf</tissue>
    </source>
</reference>
<proteinExistence type="predicted"/>
<sequence length="184" mass="21250">MEIVEDEHQDGRDGSYPECYRKDHRGLSVAQARDHAIDTIASEWKNLNKECFRLYHLSASSFKRASLNLARITPLMYDYDDNQRLPVLEEARQFLRTSTIEAFWQQVIQRSHTSVVVCFGHIVDHALGINSQNCMIGHTVYEPVEKFSIKTSFLNWFVVFWIHRQPLCESKAAGGCLIDACLEK</sequence>
<accession>A0AAE1WT42</accession>
<dbReference type="EMBL" id="JACGWL010000007">
    <property type="protein sequence ID" value="KAK4399011.1"/>
    <property type="molecule type" value="Genomic_DNA"/>
</dbReference>
<gene>
    <name evidence="1" type="ORF">Sango_1376600</name>
</gene>
<dbReference type="SUPFAM" id="SSF48576">
    <property type="entry name" value="Terpenoid synthases"/>
    <property type="match status" value="1"/>
</dbReference>
<dbReference type="Gene3D" id="1.10.600.10">
    <property type="entry name" value="Farnesyl Diphosphate Synthase"/>
    <property type="match status" value="1"/>
</dbReference>
<protein>
    <submittedName>
        <fullName evidence="1">Tricyclene synthase Oc15, chloroplastic</fullName>
    </submittedName>
</protein>
<evidence type="ECO:0000313" key="1">
    <source>
        <dbReference type="EMBL" id="KAK4399011.1"/>
    </source>
</evidence>
<name>A0AAE1WT42_9LAMI</name>
<organism evidence="1 2">
    <name type="scientific">Sesamum angolense</name>
    <dbReference type="NCBI Taxonomy" id="2727404"/>
    <lineage>
        <taxon>Eukaryota</taxon>
        <taxon>Viridiplantae</taxon>
        <taxon>Streptophyta</taxon>
        <taxon>Embryophyta</taxon>
        <taxon>Tracheophyta</taxon>
        <taxon>Spermatophyta</taxon>
        <taxon>Magnoliopsida</taxon>
        <taxon>eudicotyledons</taxon>
        <taxon>Gunneridae</taxon>
        <taxon>Pentapetalae</taxon>
        <taxon>asterids</taxon>
        <taxon>lamiids</taxon>
        <taxon>Lamiales</taxon>
        <taxon>Pedaliaceae</taxon>
        <taxon>Sesamum</taxon>
    </lineage>
</organism>
<dbReference type="Proteomes" id="UP001289374">
    <property type="component" value="Unassembled WGS sequence"/>
</dbReference>
<comment type="caution">
    <text evidence="1">The sequence shown here is derived from an EMBL/GenBank/DDBJ whole genome shotgun (WGS) entry which is preliminary data.</text>
</comment>
<keyword evidence="2" id="KW-1185">Reference proteome</keyword>